<dbReference type="PANTHER" id="PTHR33064:SF37">
    <property type="entry name" value="RIBONUCLEASE H"/>
    <property type="match status" value="1"/>
</dbReference>
<dbReference type="Gene3D" id="3.30.70.270">
    <property type="match status" value="2"/>
</dbReference>
<gene>
    <name evidence="11" type="ORF">Pfra01_000085900</name>
</gene>
<evidence type="ECO:0000256" key="2">
    <source>
        <dbReference type="ARBA" id="ARBA00022679"/>
    </source>
</evidence>
<dbReference type="GO" id="GO:0006508">
    <property type="term" value="P:proteolysis"/>
    <property type="evidence" value="ECO:0007669"/>
    <property type="project" value="UniProtKB-KW"/>
</dbReference>
<dbReference type="InterPro" id="IPR041373">
    <property type="entry name" value="RT_RNaseH"/>
</dbReference>
<evidence type="ECO:0000313" key="12">
    <source>
        <dbReference type="Proteomes" id="UP001165121"/>
    </source>
</evidence>
<keyword evidence="3" id="KW-0548">Nucleotidyltransferase</keyword>
<dbReference type="AlphaFoldDB" id="A0A9W6TPN8"/>
<comment type="caution">
    <text evidence="11">The sequence shown here is derived from an EMBL/GenBank/DDBJ whole genome shotgun (WGS) entry which is preliminary data.</text>
</comment>
<dbReference type="Proteomes" id="UP001165121">
    <property type="component" value="Unassembled WGS sequence"/>
</dbReference>
<dbReference type="SUPFAM" id="SSF53098">
    <property type="entry name" value="Ribonuclease H-like"/>
    <property type="match status" value="1"/>
</dbReference>
<name>A0A9W6TPN8_9STRA</name>
<feature type="domain" description="Reverse transcriptase" evidence="10">
    <location>
        <begin position="247"/>
        <end position="428"/>
    </location>
</feature>
<dbReference type="GO" id="GO:0004190">
    <property type="term" value="F:aspartic-type endopeptidase activity"/>
    <property type="evidence" value="ECO:0007669"/>
    <property type="project" value="UniProtKB-KW"/>
</dbReference>
<protein>
    <submittedName>
        <fullName evidence="11">Unnamed protein product</fullName>
    </submittedName>
</protein>
<feature type="compositionally biased region" description="Polar residues" evidence="9">
    <location>
        <begin position="1"/>
        <end position="11"/>
    </location>
</feature>
<dbReference type="Gene3D" id="3.30.420.10">
    <property type="entry name" value="Ribonuclease H-like superfamily/Ribonuclease H"/>
    <property type="match status" value="1"/>
</dbReference>
<dbReference type="InterPro" id="IPR043502">
    <property type="entry name" value="DNA/RNA_pol_sf"/>
</dbReference>
<sequence>MLTLEQNSNASLARKAGGGDMKAAPATKAGSKASMSRMAAAASTKSTRKEPMDSAKPPKTGCWHCQGAHWLKDCLTASADDRAWAVEKMREVKEKVRAKKVTDSPSTGEVVLNGLVMLPYVADLGADTTFIPRQALATGILPADDDPFDEEDEALDLSRQEIREKLDELLVAAGQCGFSPPDMNQLHGLVMEFEDVCRVDLGADTPADIEPLNITLEEGAKPFRARSRHYAPAQRQFLREYTARPEEQGFIRRNDQTHWTCAAVPVAKPHKPGEFRMTVNYRPVNAMTVPIAGAAQEVPDSAEAAKGACGYADFDMPKGFWRLPLHPDSQEMMSFVTTDTVYTPTRVPQGASDSALHFQSQMQKIFAPMLYLNLLVWVDGILVYAKTPDEFLDALRRLFTLVQLHRLKLSVAKSGLFKTDIKWYGRVFNGVGISHDPDRISALQSLSLPVTAADLQQFLCATGWMRDTLMDFSRTMQPLLDKLEGVLSDAGRTKKLAAGVLLSWTHAEAAAFARATQYLRSSQTLHFPTQSTVLCVFSDASERGWGLVGTQVAHWNDGRPAPDQQHELLVCKSGLFDPTAQRRSIIEKKAFPIIWAALHLEYLLVRPGGFHLYCDHKNLIYVFSPVHEVKRHVRGKLQRWALSLTGLTYQIEHIDGTANVWADLLSRWRAPSEEVVGEEHQAKYRNAAPPAANRGKNGNIVVEDRIWIPSAATELLQRIMVVAHCGSQGHRGLDPMVTTIKETFEVDSLGQCCRRFLKRRLLCKHVKGGNIIPRPWGPTYNPTLRNELLPLLGGQLRRMCVSVVLKDGLSHFCELVACDSATSTVAATTLADWTKRFGPPEVLVSDQGSHFRMRPSAKCARACQLNRIWC</sequence>
<dbReference type="InterPro" id="IPR036397">
    <property type="entry name" value="RNaseH_sf"/>
</dbReference>
<evidence type="ECO:0000256" key="9">
    <source>
        <dbReference type="SAM" id="MobiDB-lite"/>
    </source>
</evidence>
<dbReference type="InterPro" id="IPR043128">
    <property type="entry name" value="Rev_trsase/Diguanyl_cyclase"/>
</dbReference>
<evidence type="ECO:0000256" key="3">
    <source>
        <dbReference type="ARBA" id="ARBA00022695"/>
    </source>
</evidence>
<keyword evidence="1" id="KW-0645">Protease</keyword>
<dbReference type="PANTHER" id="PTHR33064">
    <property type="entry name" value="POL PROTEIN"/>
    <property type="match status" value="1"/>
</dbReference>
<evidence type="ECO:0000313" key="11">
    <source>
        <dbReference type="EMBL" id="GMF16577.1"/>
    </source>
</evidence>
<keyword evidence="5" id="KW-0064">Aspartyl protease</keyword>
<feature type="region of interest" description="Disordered" evidence="9">
    <location>
        <begin position="1"/>
        <end position="59"/>
    </location>
</feature>
<evidence type="ECO:0000259" key="10">
    <source>
        <dbReference type="PROSITE" id="PS50878"/>
    </source>
</evidence>
<dbReference type="EMBL" id="BSXT01000069">
    <property type="protein sequence ID" value="GMF16577.1"/>
    <property type="molecule type" value="Genomic_DNA"/>
</dbReference>
<proteinExistence type="predicted"/>
<dbReference type="InterPro" id="IPR000477">
    <property type="entry name" value="RT_dom"/>
</dbReference>
<dbReference type="Pfam" id="PF00078">
    <property type="entry name" value="RVT_1"/>
    <property type="match status" value="1"/>
</dbReference>
<keyword evidence="7" id="KW-0378">Hydrolase</keyword>
<evidence type="ECO:0000256" key="8">
    <source>
        <dbReference type="ARBA" id="ARBA00022918"/>
    </source>
</evidence>
<evidence type="ECO:0000256" key="6">
    <source>
        <dbReference type="ARBA" id="ARBA00022759"/>
    </source>
</evidence>
<keyword evidence="8" id="KW-0695">RNA-directed DNA polymerase</keyword>
<evidence type="ECO:0000256" key="1">
    <source>
        <dbReference type="ARBA" id="ARBA00022670"/>
    </source>
</evidence>
<dbReference type="InterPro" id="IPR012337">
    <property type="entry name" value="RNaseH-like_sf"/>
</dbReference>
<dbReference type="GO" id="GO:0004519">
    <property type="term" value="F:endonuclease activity"/>
    <property type="evidence" value="ECO:0007669"/>
    <property type="project" value="UniProtKB-KW"/>
</dbReference>
<dbReference type="Pfam" id="PF17917">
    <property type="entry name" value="RT_RNaseH"/>
    <property type="match status" value="1"/>
</dbReference>
<organism evidence="11 12">
    <name type="scientific">Phytophthora fragariaefolia</name>
    <dbReference type="NCBI Taxonomy" id="1490495"/>
    <lineage>
        <taxon>Eukaryota</taxon>
        <taxon>Sar</taxon>
        <taxon>Stramenopiles</taxon>
        <taxon>Oomycota</taxon>
        <taxon>Peronosporomycetes</taxon>
        <taxon>Peronosporales</taxon>
        <taxon>Peronosporaceae</taxon>
        <taxon>Phytophthora</taxon>
    </lineage>
</organism>
<evidence type="ECO:0000256" key="7">
    <source>
        <dbReference type="ARBA" id="ARBA00022801"/>
    </source>
</evidence>
<dbReference type="OrthoDB" id="126052at2759"/>
<keyword evidence="12" id="KW-1185">Reference proteome</keyword>
<evidence type="ECO:0000256" key="4">
    <source>
        <dbReference type="ARBA" id="ARBA00022722"/>
    </source>
</evidence>
<keyword evidence="2" id="KW-0808">Transferase</keyword>
<dbReference type="SUPFAM" id="SSF56672">
    <property type="entry name" value="DNA/RNA polymerases"/>
    <property type="match status" value="1"/>
</dbReference>
<dbReference type="InterPro" id="IPR051320">
    <property type="entry name" value="Viral_Replic_Matur_Polypro"/>
</dbReference>
<keyword evidence="4" id="KW-0540">Nuclease</keyword>
<keyword evidence="6" id="KW-0255">Endonuclease</keyword>
<dbReference type="PROSITE" id="PS50878">
    <property type="entry name" value="RT_POL"/>
    <property type="match status" value="1"/>
</dbReference>
<reference evidence="11" key="1">
    <citation type="submission" date="2023-04" db="EMBL/GenBank/DDBJ databases">
        <title>Phytophthora fragariaefolia NBRC 109709.</title>
        <authorList>
            <person name="Ichikawa N."/>
            <person name="Sato H."/>
            <person name="Tonouchi N."/>
        </authorList>
    </citation>
    <scope>NUCLEOTIDE SEQUENCE</scope>
    <source>
        <strain evidence="11">NBRC 109709</strain>
    </source>
</reference>
<dbReference type="GO" id="GO:0003676">
    <property type="term" value="F:nucleic acid binding"/>
    <property type="evidence" value="ECO:0007669"/>
    <property type="project" value="InterPro"/>
</dbReference>
<accession>A0A9W6TPN8</accession>
<dbReference type="Gene3D" id="3.10.10.10">
    <property type="entry name" value="HIV Type 1 Reverse Transcriptase, subunit A, domain 1"/>
    <property type="match status" value="1"/>
</dbReference>
<evidence type="ECO:0000256" key="5">
    <source>
        <dbReference type="ARBA" id="ARBA00022750"/>
    </source>
</evidence>
<dbReference type="GO" id="GO:0003964">
    <property type="term" value="F:RNA-directed DNA polymerase activity"/>
    <property type="evidence" value="ECO:0007669"/>
    <property type="project" value="UniProtKB-KW"/>
</dbReference>
<feature type="compositionally biased region" description="Low complexity" evidence="9">
    <location>
        <begin position="31"/>
        <end position="45"/>
    </location>
</feature>
<dbReference type="CDD" id="cd01647">
    <property type="entry name" value="RT_LTR"/>
    <property type="match status" value="1"/>
</dbReference>